<evidence type="ECO:0000256" key="5">
    <source>
        <dbReference type="ARBA" id="ARBA00023098"/>
    </source>
</evidence>
<proteinExistence type="inferred from homology"/>
<dbReference type="PANTHER" id="PTHR43667:SF2">
    <property type="entry name" value="FATTY ACID C-METHYL TRANSFERASE"/>
    <property type="match status" value="1"/>
</dbReference>
<sequence>MATETWLQSLSRRLVCRALGRIRHGQVRVKFRHLGHDEPDVVVGRPDGDEPVDLIVDDVRFYAKCLQSMELGFAEAFMLREAQCSDLLRLSCRYKASIDTCGSNSLTTHMIRLLASICFDKGKTLAELRLSLSSDPNEPNDIFTNILSNDMNFSSALWSGESDESLESAQQRKVQNIIDKASISSSHHVLDIGCGWGSLAIEAARQTGCRVTGVTLSTKQKHYAEARIRAAGLQDRIDIIVCDYREVPRVKGGYDRVVSVEMVQYVARDSITRFFSEVSALLKPQTGVVVMQAMTTCNFLARYIFPGGHLHTIHDLLTAMNDGSDHQLEVETVESIGPHYVRTLQHWQKRFESNWLSTREVLLKTRPDANEDVIEAYRRRWECYFIYSQAGFRTEWLGNYVFSAGRPFSSTKCSRVVYI</sequence>
<reference evidence="6 7" key="1">
    <citation type="submission" date="2017-06" db="EMBL/GenBank/DDBJ databases">
        <title>Ant-infecting Ophiocordyceps genomes reveal a high diversity of potential behavioral manipulation genes and a possible major role for enterotoxins.</title>
        <authorList>
            <person name="De Bekker C."/>
            <person name="Evans H.C."/>
            <person name="Brachmann A."/>
            <person name="Hughes D.P."/>
        </authorList>
    </citation>
    <scope>NUCLEOTIDE SEQUENCE [LARGE SCALE GENOMIC DNA]</scope>
    <source>
        <strain evidence="6 7">Map16</strain>
    </source>
</reference>
<evidence type="ECO:0008006" key="8">
    <source>
        <dbReference type="Google" id="ProtNLM"/>
    </source>
</evidence>
<dbReference type="InterPro" id="IPR050723">
    <property type="entry name" value="CFA/CMAS"/>
</dbReference>
<dbReference type="Pfam" id="PF02353">
    <property type="entry name" value="CMAS"/>
    <property type="match status" value="1"/>
</dbReference>
<keyword evidence="7" id="KW-1185">Reference proteome</keyword>
<dbReference type="Gene3D" id="3.40.50.150">
    <property type="entry name" value="Vaccinia Virus protein VP39"/>
    <property type="match status" value="1"/>
</dbReference>
<evidence type="ECO:0000256" key="1">
    <source>
        <dbReference type="ARBA" id="ARBA00010815"/>
    </source>
</evidence>
<dbReference type="SUPFAM" id="SSF53335">
    <property type="entry name" value="S-adenosyl-L-methionine-dependent methyltransferases"/>
    <property type="match status" value="1"/>
</dbReference>
<dbReference type="AlphaFoldDB" id="A0A2C5Y237"/>
<keyword evidence="3" id="KW-0808">Transferase</keyword>
<dbReference type="PIRSF" id="PIRSF003085">
    <property type="entry name" value="CMAS"/>
    <property type="match status" value="1"/>
</dbReference>
<dbReference type="OrthoDB" id="8300214at2759"/>
<gene>
    <name evidence="6" type="ORF">CDD80_4737</name>
</gene>
<dbReference type="EMBL" id="NJES01000443">
    <property type="protein sequence ID" value="PHH72158.1"/>
    <property type="molecule type" value="Genomic_DNA"/>
</dbReference>
<keyword evidence="5" id="KW-0443">Lipid metabolism</keyword>
<dbReference type="GO" id="GO:0032259">
    <property type="term" value="P:methylation"/>
    <property type="evidence" value="ECO:0007669"/>
    <property type="project" value="UniProtKB-KW"/>
</dbReference>
<dbReference type="STRING" id="2004952.A0A2C5Y237"/>
<name>A0A2C5Y237_9HYPO</name>
<evidence type="ECO:0000256" key="3">
    <source>
        <dbReference type="ARBA" id="ARBA00022679"/>
    </source>
</evidence>
<evidence type="ECO:0000313" key="6">
    <source>
        <dbReference type="EMBL" id="PHH72158.1"/>
    </source>
</evidence>
<keyword evidence="2" id="KW-0489">Methyltransferase</keyword>
<dbReference type="PANTHER" id="PTHR43667">
    <property type="entry name" value="CYCLOPROPANE-FATTY-ACYL-PHOSPHOLIPID SYNTHASE"/>
    <property type="match status" value="1"/>
</dbReference>
<dbReference type="Proteomes" id="UP000226431">
    <property type="component" value="Unassembled WGS sequence"/>
</dbReference>
<dbReference type="CDD" id="cd02440">
    <property type="entry name" value="AdoMet_MTases"/>
    <property type="match status" value="1"/>
</dbReference>
<comment type="caution">
    <text evidence="6">The sequence shown here is derived from an EMBL/GenBank/DDBJ whole genome shotgun (WGS) entry which is preliminary data.</text>
</comment>
<dbReference type="InterPro" id="IPR029063">
    <property type="entry name" value="SAM-dependent_MTases_sf"/>
</dbReference>
<dbReference type="GO" id="GO:0008610">
    <property type="term" value="P:lipid biosynthetic process"/>
    <property type="evidence" value="ECO:0007669"/>
    <property type="project" value="InterPro"/>
</dbReference>
<dbReference type="InterPro" id="IPR003333">
    <property type="entry name" value="CMAS"/>
</dbReference>
<protein>
    <recommendedName>
        <fullName evidence="8">Polyketide synthase methyltransferase domain-containing protein</fullName>
    </recommendedName>
</protein>
<evidence type="ECO:0000313" key="7">
    <source>
        <dbReference type="Proteomes" id="UP000226431"/>
    </source>
</evidence>
<dbReference type="GO" id="GO:0008168">
    <property type="term" value="F:methyltransferase activity"/>
    <property type="evidence" value="ECO:0007669"/>
    <property type="project" value="UniProtKB-KW"/>
</dbReference>
<accession>A0A2C5Y237</accession>
<comment type="similarity">
    <text evidence="1">Belongs to the CFA/CMAS family.</text>
</comment>
<evidence type="ECO:0000256" key="4">
    <source>
        <dbReference type="ARBA" id="ARBA00022691"/>
    </source>
</evidence>
<evidence type="ECO:0000256" key="2">
    <source>
        <dbReference type="ARBA" id="ARBA00022603"/>
    </source>
</evidence>
<keyword evidence="4" id="KW-0949">S-adenosyl-L-methionine</keyword>
<organism evidence="6 7">
    <name type="scientific">Ophiocordyceps camponoti-rufipedis</name>
    <dbReference type="NCBI Taxonomy" id="2004952"/>
    <lineage>
        <taxon>Eukaryota</taxon>
        <taxon>Fungi</taxon>
        <taxon>Dikarya</taxon>
        <taxon>Ascomycota</taxon>
        <taxon>Pezizomycotina</taxon>
        <taxon>Sordariomycetes</taxon>
        <taxon>Hypocreomycetidae</taxon>
        <taxon>Hypocreales</taxon>
        <taxon>Ophiocordycipitaceae</taxon>
        <taxon>Ophiocordyceps</taxon>
    </lineage>
</organism>